<dbReference type="InterPro" id="IPR027417">
    <property type="entry name" value="P-loop_NTPase"/>
</dbReference>
<dbReference type="SUPFAM" id="SSF52540">
    <property type="entry name" value="P-loop containing nucleoside triphosphate hydrolases"/>
    <property type="match status" value="1"/>
</dbReference>
<name>A0A844DHD3_9BURK</name>
<evidence type="ECO:0000313" key="1">
    <source>
        <dbReference type="EMBL" id="MRW87949.1"/>
    </source>
</evidence>
<gene>
    <name evidence="1" type="ORF">GJ698_28130</name>
</gene>
<comment type="caution">
    <text evidence="1">The sequence shown here is derived from an EMBL/GenBank/DDBJ whole genome shotgun (WGS) entry which is preliminary data.</text>
</comment>
<evidence type="ECO:0008006" key="3">
    <source>
        <dbReference type="Google" id="ProtNLM"/>
    </source>
</evidence>
<sequence length="72" mass="7579">MNADAWFAARGWTVFPFQREVWAAAAAGRSGLLHATTGAGKTYAVWFAALQRAGYGEAAPPVRGGARARRAG</sequence>
<organism evidence="1 2">
    <name type="scientific">Duganella aquatilis</name>
    <dbReference type="NCBI Taxonomy" id="2666082"/>
    <lineage>
        <taxon>Bacteria</taxon>
        <taxon>Pseudomonadati</taxon>
        <taxon>Pseudomonadota</taxon>
        <taxon>Betaproteobacteria</taxon>
        <taxon>Burkholderiales</taxon>
        <taxon>Oxalobacteraceae</taxon>
        <taxon>Telluria group</taxon>
        <taxon>Duganella</taxon>
    </lineage>
</organism>
<protein>
    <recommendedName>
        <fullName evidence="3">DEAD/DEAH box helicase</fullName>
    </recommendedName>
</protein>
<reference evidence="1 2" key="1">
    <citation type="submission" date="2019-11" db="EMBL/GenBank/DDBJ databases">
        <title>Novel species isolated from a subtropical stream in China.</title>
        <authorList>
            <person name="Lu H."/>
        </authorList>
    </citation>
    <scope>NUCLEOTIDE SEQUENCE [LARGE SCALE GENOMIC DNA]</scope>
    <source>
        <strain evidence="1 2">FT26W</strain>
    </source>
</reference>
<dbReference type="EMBL" id="WKJL01000037">
    <property type="protein sequence ID" value="MRW87949.1"/>
    <property type="molecule type" value="Genomic_DNA"/>
</dbReference>
<keyword evidence="2" id="KW-1185">Reference proteome</keyword>
<feature type="non-terminal residue" evidence="1">
    <location>
        <position position="72"/>
    </location>
</feature>
<dbReference type="Proteomes" id="UP000439986">
    <property type="component" value="Unassembled WGS sequence"/>
</dbReference>
<dbReference type="AlphaFoldDB" id="A0A844DHD3"/>
<proteinExistence type="predicted"/>
<accession>A0A844DHD3</accession>
<evidence type="ECO:0000313" key="2">
    <source>
        <dbReference type="Proteomes" id="UP000439986"/>
    </source>
</evidence>
<dbReference type="RefSeq" id="WP_154361161.1">
    <property type="nucleotide sequence ID" value="NZ_WKJL01000037.1"/>
</dbReference>
<dbReference type="Gene3D" id="3.40.50.300">
    <property type="entry name" value="P-loop containing nucleotide triphosphate hydrolases"/>
    <property type="match status" value="1"/>
</dbReference>